<dbReference type="EMBL" id="BAAAYK010000038">
    <property type="protein sequence ID" value="GAA3359911.1"/>
    <property type="molecule type" value="Genomic_DNA"/>
</dbReference>
<dbReference type="Pfam" id="PF20611">
    <property type="entry name" value="DUF6801"/>
    <property type="match status" value="1"/>
</dbReference>
<dbReference type="InterPro" id="IPR046542">
    <property type="entry name" value="DUF6801"/>
</dbReference>
<feature type="chain" id="PRO_5047281071" description="DUF6801 domain-containing protein" evidence="1">
    <location>
        <begin position="25"/>
        <end position="213"/>
    </location>
</feature>
<feature type="signal peptide" evidence="1">
    <location>
        <begin position="1"/>
        <end position="24"/>
    </location>
</feature>
<comment type="caution">
    <text evidence="3">The sequence shown here is derived from an EMBL/GenBank/DDBJ whole genome shotgun (WGS) entry which is preliminary data.</text>
</comment>
<evidence type="ECO:0000313" key="4">
    <source>
        <dbReference type="Proteomes" id="UP001500483"/>
    </source>
</evidence>
<sequence>MHLNAERSRTARRGAALAAGVALAATAIGTGTAAAEPVTTTLGYTCDFPLIGKGPVSTDIAVTLPDSAVAGQPIEATDFSAAVTVPEDTVNGFDLVGAATVEGSATVTAVVTDGAGAAQDVVIRDLPVPSAPIPDSGPLVVTAAGPVPAVTPAAAGAATVSVADSFTATLTPKKADGSGTLLGTFDLTCTVDPGQDLVLGTVAVTEAAVAHRS</sequence>
<reference evidence="4" key="1">
    <citation type="journal article" date="2019" name="Int. J. Syst. Evol. Microbiol.">
        <title>The Global Catalogue of Microorganisms (GCM) 10K type strain sequencing project: providing services to taxonomists for standard genome sequencing and annotation.</title>
        <authorList>
            <consortium name="The Broad Institute Genomics Platform"/>
            <consortium name="The Broad Institute Genome Sequencing Center for Infectious Disease"/>
            <person name="Wu L."/>
            <person name="Ma J."/>
        </authorList>
    </citation>
    <scope>NUCLEOTIDE SEQUENCE [LARGE SCALE GENOMIC DNA]</scope>
    <source>
        <strain evidence="4">JCM 9687</strain>
    </source>
</reference>
<dbReference type="RefSeq" id="WP_344928342.1">
    <property type="nucleotide sequence ID" value="NZ_BAAAYK010000038.1"/>
</dbReference>
<dbReference type="Proteomes" id="UP001500483">
    <property type="component" value="Unassembled WGS sequence"/>
</dbReference>
<organism evidence="3 4">
    <name type="scientific">Saccharopolyspora gregorii</name>
    <dbReference type="NCBI Taxonomy" id="33914"/>
    <lineage>
        <taxon>Bacteria</taxon>
        <taxon>Bacillati</taxon>
        <taxon>Actinomycetota</taxon>
        <taxon>Actinomycetes</taxon>
        <taxon>Pseudonocardiales</taxon>
        <taxon>Pseudonocardiaceae</taxon>
        <taxon>Saccharopolyspora</taxon>
    </lineage>
</organism>
<name>A0ABP6RSB8_9PSEU</name>
<evidence type="ECO:0000313" key="3">
    <source>
        <dbReference type="EMBL" id="GAA3359911.1"/>
    </source>
</evidence>
<evidence type="ECO:0000256" key="1">
    <source>
        <dbReference type="SAM" id="SignalP"/>
    </source>
</evidence>
<evidence type="ECO:0000259" key="2">
    <source>
        <dbReference type="Pfam" id="PF20611"/>
    </source>
</evidence>
<protein>
    <recommendedName>
        <fullName evidence="2">DUF6801 domain-containing protein</fullName>
    </recommendedName>
</protein>
<accession>A0ABP6RSB8</accession>
<keyword evidence="4" id="KW-1185">Reference proteome</keyword>
<feature type="domain" description="DUF6801" evidence="2">
    <location>
        <begin position="44"/>
        <end position="200"/>
    </location>
</feature>
<gene>
    <name evidence="3" type="ORF">GCM10020366_37790</name>
</gene>
<proteinExistence type="predicted"/>
<keyword evidence="1" id="KW-0732">Signal</keyword>